<comment type="caution">
    <text evidence="1">The sequence shown here is derived from an EMBL/GenBank/DDBJ whole genome shotgun (WGS) entry which is preliminary data.</text>
</comment>
<sequence length="83" mass="9153">MTWNFSRSPHTLDMIGGLPLEGQMALFDLIDRLEADPLAGTEPYGEDDGMTRQAVFGGFGIIVFWASQATKRITPLQINWAAP</sequence>
<proteinExistence type="predicted"/>
<evidence type="ECO:0000313" key="2">
    <source>
        <dbReference type="Proteomes" id="UP000186168"/>
    </source>
</evidence>
<keyword evidence="2" id="KW-1185">Reference proteome</keyword>
<dbReference type="STRING" id="67365.GCA_001704635_01715"/>
<accession>A0A1R1S864</accession>
<reference evidence="1 2" key="1">
    <citation type="submission" date="2013-05" db="EMBL/GenBank/DDBJ databases">
        <title>Genome sequence of Streptomyces sparsogenes DSM 40356.</title>
        <authorList>
            <person name="Coyne S."/>
            <person name="Seebeck F.P."/>
        </authorList>
    </citation>
    <scope>NUCLEOTIDE SEQUENCE [LARGE SCALE GENOMIC DNA]</scope>
    <source>
        <strain evidence="1 2">DSM 40356</strain>
    </source>
</reference>
<protein>
    <submittedName>
        <fullName evidence="1">Uncharacterized protein</fullName>
    </submittedName>
</protein>
<dbReference type="EMBL" id="ASQP01000469">
    <property type="protein sequence ID" value="OMI34427.1"/>
    <property type="molecule type" value="Genomic_DNA"/>
</dbReference>
<dbReference type="RefSeq" id="WP_065966572.1">
    <property type="nucleotide sequence ID" value="NZ_ASQP01000469.1"/>
</dbReference>
<name>A0A1R1S864_9ACTN</name>
<organism evidence="1 2">
    <name type="scientific">Streptomyces sparsogenes DSM 40356</name>
    <dbReference type="NCBI Taxonomy" id="1331668"/>
    <lineage>
        <taxon>Bacteria</taxon>
        <taxon>Bacillati</taxon>
        <taxon>Actinomycetota</taxon>
        <taxon>Actinomycetes</taxon>
        <taxon>Kitasatosporales</taxon>
        <taxon>Streptomycetaceae</taxon>
        <taxon>Streptomyces</taxon>
    </lineage>
</organism>
<evidence type="ECO:0000313" key="1">
    <source>
        <dbReference type="EMBL" id="OMI34427.1"/>
    </source>
</evidence>
<gene>
    <name evidence="1" type="ORF">SPAR_36626</name>
</gene>
<dbReference type="GeneID" id="96746652"/>
<dbReference type="AlphaFoldDB" id="A0A1R1S864"/>
<dbReference type="Proteomes" id="UP000186168">
    <property type="component" value="Unassembled WGS sequence"/>
</dbReference>